<name>A0AAE0ED71_9ROSI</name>
<dbReference type="AlphaFoldDB" id="A0AAE0ED71"/>
<dbReference type="GO" id="GO:0003676">
    <property type="term" value="F:nucleic acid binding"/>
    <property type="evidence" value="ECO:0007669"/>
    <property type="project" value="InterPro"/>
</dbReference>
<evidence type="ECO:0000313" key="3">
    <source>
        <dbReference type="Proteomes" id="UP001281410"/>
    </source>
</evidence>
<dbReference type="GO" id="GO:0004523">
    <property type="term" value="F:RNA-DNA hybrid ribonuclease activity"/>
    <property type="evidence" value="ECO:0007669"/>
    <property type="project" value="InterPro"/>
</dbReference>
<dbReference type="EMBL" id="JANJYJ010000003">
    <property type="protein sequence ID" value="KAK3223764.1"/>
    <property type="molecule type" value="Genomic_DNA"/>
</dbReference>
<dbReference type="Proteomes" id="UP001281410">
    <property type="component" value="Unassembled WGS sequence"/>
</dbReference>
<comment type="caution">
    <text evidence="2">The sequence shown here is derived from an EMBL/GenBank/DDBJ whole genome shotgun (WGS) entry which is preliminary data.</text>
</comment>
<proteinExistence type="predicted"/>
<evidence type="ECO:0000259" key="1">
    <source>
        <dbReference type="Pfam" id="PF13456"/>
    </source>
</evidence>
<gene>
    <name evidence="2" type="ORF">Dsin_010789</name>
</gene>
<dbReference type="InterPro" id="IPR002156">
    <property type="entry name" value="RNaseH_domain"/>
</dbReference>
<feature type="domain" description="RNase H type-1" evidence="1">
    <location>
        <begin position="24"/>
        <end position="95"/>
    </location>
</feature>
<evidence type="ECO:0000313" key="2">
    <source>
        <dbReference type="EMBL" id="KAK3223764.1"/>
    </source>
</evidence>
<keyword evidence="3" id="KW-1185">Reference proteome</keyword>
<protein>
    <recommendedName>
        <fullName evidence="1">RNase H type-1 domain-containing protein</fullName>
    </recommendedName>
</protein>
<reference evidence="2" key="1">
    <citation type="journal article" date="2023" name="Plant J.">
        <title>Genome sequences and population genomics provide insights into the demographic history, inbreeding, and mutation load of two 'living fossil' tree species of Dipteronia.</title>
        <authorList>
            <person name="Feng Y."/>
            <person name="Comes H.P."/>
            <person name="Chen J."/>
            <person name="Zhu S."/>
            <person name="Lu R."/>
            <person name="Zhang X."/>
            <person name="Li P."/>
            <person name="Qiu J."/>
            <person name="Olsen K.M."/>
            <person name="Qiu Y."/>
        </authorList>
    </citation>
    <scope>NUCLEOTIDE SEQUENCE</scope>
    <source>
        <strain evidence="2">NBL</strain>
    </source>
</reference>
<dbReference type="Pfam" id="PF13456">
    <property type="entry name" value="RVT_3"/>
    <property type="match status" value="1"/>
</dbReference>
<organism evidence="2 3">
    <name type="scientific">Dipteronia sinensis</name>
    <dbReference type="NCBI Taxonomy" id="43782"/>
    <lineage>
        <taxon>Eukaryota</taxon>
        <taxon>Viridiplantae</taxon>
        <taxon>Streptophyta</taxon>
        <taxon>Embryophyta</taxon>
        <taxon>Tracheophyta</taxon>
        <taxon>Spermatophyta</taxon>
        <taxon>Magnoliopsida</taxon>
        <taxon>eudicotyledons</taxon>
        <taxon>Gunneridae</taxon>
        <taxon>Pentapetalae</taxon>
        <taxon>rosids</taxon>
        <taxon>malvids</taxon>
        <taxon>Sapindales</taxon>
        <taxon>Sapindaceae</taxon>
        <taxon>Hippocastanoideae</taxon>
        <taxon>Acereae</taxon>
        <taxon>Dipteronia</taxon>
    </lineage>
</organism>
<accession>A0AAE0ED71</accession>
<sequence length="145" mass="15963">MAKVSPKVHCWRLPASGCKVNVYSAVNVFRSVSSVGIVARNDTGNLLWATVKNFKGCVNVEVVEVLAILESLQLTDSESRCLVLVESDVLNVVNLCIFAGDFLFLEMKLTMAILKCSLLPEVVTKQHISWLYSLIKDDVVSAFAK</sequence>